<dbReference type="GO" id="GO:0004556">
    <property type="term" value="F:alpha-amylase activity"/>
    <property type="evidence" value="ECO:0007669"/>
    <property type="project" value="TreeGrafter"/>
</dbReference>
<reference evidence="5 6" key="1">
    <citation type="submission" date="2022-03" db="EMBL/GenBank/DDBJ databases">
        <title>Novel taxa within the pig intestine.</title>
        <authorList>
            <person name="Wylensek D."/>
            <person name="Bishof K."/>
            <person name="Afrizal A."/>
            <person name="Clavel T."/>
        </authorList>
    </citation>
    <scope>NUCLEOTIDE SEQUENCE [LARGE SCALE GENOMIC DNA]</scope>
    <source>
        <strain evidence="5 6">CLA-KB-P133</strain>
    </source>
</reference>
<sequence length="612" mass="71473">MKNRKLTMDSTIRDVYANPIGHDIIAKILLQAGLPSFLVENPAASHLKLKWLVKPLSHLLDADFWPAFLKLVNQEEEGMQEDGQPGDRRWWKSAVFYQIYPSSFCDGNHDGIGDLAGIISKLDYLQDLGVDALWLCPIYDSPMDDNGYDIRDYRAINPRFGTMAQFDALLKEAHQRGMRLIMDLVVNHTSDEHPFFQKALADAHSPYHDYYFFSSSKNVPNNWTSFFSGSAWDQYGDRREWALHLFAKKQVDLNWDNPAVRHDVCTMVNWWLDKGVDGFRLDVINYISKDAGLPDGDVSVGKLMGYTGIEHYYYGPHLHDYLHELHENAFGPHDAFAIGETPGLGMEMAKLVTDERRKELDMIFSFDHLETPGHVRFEDYRYDLNYLRDYLIDWSAHYGSHCWMSLFYNNHDNPRMVSKIDPSGKYRREICLLLAVMQMTLPGTPFVYQGDEMGLANYDFHSIHDLHDIESLRYYKEHVSLGEDPDDVWKRVKAGTRDHARVMLPWNEENPVQKEDPVVCKAYQDLIRLRHSCDALVYGSFHVLDRRHDRFVYLRRDDEDTYLIDCSFSAEKQEPYPIHYNWTLVWPSCLYDHKLGPYGARIWKRIDDRKIK</sequence>
<dbReference type="FunFam" id="3.20.20.80:FF:000064">
    <property type="entry name" value="Oligo-1,6-glucosidase"/>
    <property type="match status" value="1"/>
</dbReference>
<evidence type="ECO:0000256" key="3">
    <source>
        <dbReference type="ARBA" id="ARBA00023295"/>
    </source>
</evidence>
<dbReference type="PANTHER" id="PTHR10357">
    <property type="entry name" value="ALPHA-AMYLASE FAMILY MEMBER"/>
    <property type="match status" value="1"/>
</dbReference>
<keyword evidence="3" id="KW-0326">Glycosidase</keyword>
<dbReference type="PANTHER" id="PTHR10357:SF179">
    <property type="entry name" value="NEUTRAL AND BASIC AMINO ACID TRANSPORT PROTEIN RBAT"/>
    <property type="match status" value="1"/>
</dbReference>
<dbReference type="Gene3D" id="3.20.20.80">
    <property type="entry name" value="Glycosidases"/>
    <property type="match status" value="1"/>
</dbReference>
<dbReference type="EMBL" id="JALBUR010000010">
    <property type="protein sequence ID" value="MDX8419539.1"/>
    <property type="molecule type" value="Genomic_DNA"/>
</dbReference>
<accession>A0AB35U4B4</accession>
<proteinExistence type="inferred from homology"/>
<evidence type="ECO:0000256" key="1">
    <source>
        <dbReference type="ARBA" id="ARBA00008061"/>
    </source>
</evidence>
<feature type="domain" description="Glycosyl hydrolase family 13 catalytic" evidence="4">
    <location>
        <begin position="98"/>
        <end position="501"/>
    </location>
</feature>
<evidence type="ECO:0000259" key="4">
    <source>
        <dbReference type="SMART" id="SM00642"/>
    </source>
</evidence>
<dbReference type="RefSeq" id="WP_370595928.1">
    <property type="nucleotide sequence ID" value="NZ_JALBUR010000010.1"/>
</dbReference>
<dbReference type="AlphaFoldDB" id="A0AB35U4B4"/>
<evidence type="ECO:0000256" key="2">
    <source>
        <dbReference type="ARBA" id="ARBA00022801"/>
    </source>
</evidence>
<comment type="similarity">
    <text evidence="1">Belongs to the glycosyl hydrolase 13 family.</text>
</comment>
<organism evidence="5 6">
    <name type="scientific">Grylomicrobium aquisgranensis</name>
    <dbReference type="NCBI Taxonomy" id="2926318"/>
    <lineage>
        <taxon>Bacteria</taxon>
        <taxon>Bacillati</taxon>
        <taxon>Bacillota</taxon>
        <taxon>Erysipelotrichia</taxon>
        <taxon>Erysipelotrichales</taxon>
        <taxon>Erysipelotrichaceae</taxon>
        <taxon>Grylomicrobium</taxon>
    </lineage>
</organism>
<dbReference type="GO" id="GO:0009313">
    <property type="term" value="P:oligosaccharide catabolic process"/>
    <property type="evidence" value="ECO:0007669"/>
    <property type="project" value="TreeGrafter"/>
</dbReference>
<keyword evidence="2" id="KW-0378">Hydrolase</keyword>
<dbReference type="InterPro" id="IPR006047">
    <property type="entry name" value="GH13_cat_dom"/>
</dbReference>
<evidence type="ECO:0000313" key="6">
    <source>
        <dbReference type="Proteomes" id="UP001286174"/>
    </source>
</evidence>
<name>A0AB35U4B4_9FIRM</name>
<keyword evidence="6" id="KW-1185">Reference proteome</keyword>
<dbReference type="SUPFAM" id="SSF51011">
    <property type="entry name" value="Glycosyl hydrolase domain"/>
    <property type="match status" value="1"/>
</dbReference>
<dbReference type="InterPro" id="IPR017853">
    <property type="entry name" value="GH"/>
</dbReference>
<dbReference type="SMART" id="SM00642">
    <property type="entry name" value="Aamy"/>
    <property type="match status" value="1"/>
</dbReference>
<dbReference type="Pfam" id="PF00128">
    <property type="entry name" value="Alpha-amylase"/>
    <property type="match status" value="1"/>
</dbReference>
<dbReference type="SUPFAM" id="SSF51445">
    <property type="entry name" value="(Trans)glycosidases"/>
    <property type="match status" value="1"/>
</dbReference>
<protein>
    <submittedName>
        <fullName evidence="5">Alpha-glucosidase</fullName>
    </submittedName>
</protein>
<dbReference type="InterPro" id="IPR045857">
    <property type="entry name" value="O16G_dom_2"/>
</dbReference>
<dbReference type="Gene3D" id="3.90.400.10">
    <property type="entry name" value="Oligo-1,6-glucosidase, Domain 2"/>
    <property type="match status" value="1"/>
</dbReference>
<gene>
    <name evidence="5" type="ORF">MOZ60_05470</name>
</gene>
<dbReference type="CDD" id="cd11333">
    <property type="entry name" value="AmyAc_SI_OligoGlu_DGase"/>
    <property type="match status" value="1"/>
</dbReference>
<comment type="caution">
    <text evidence="5">The sequence shown here is derived from an EMBL/GenBank/DDBJ whole genome shotgun (WGS) entry which is preliminary data.</text>
</comment>
<dbReference type="Proteomes" id="UP001286174">
    <property type="component" value="Unassembled WGS sequence"/>
</dbReference>
<evidence type="ECO:0000313" key="5">
    <source>
        <dbReference type="EMBL" id="MDX8419539.1"/>
    </source>
</evidence>